<name>A0A250F4U4_CAPSP</name>
<reference evidence="2" key="1">
    <citation type="submission" date="2017-06" db="EMBL/GenBank/DDBJ databases">
        <title>Capnocytophaga spp. assemblies.</title>
        <authorList>
            <person name="Gulvik C.A."/>
        </authorList>
    </citation>
    <scope>NUCLEOTIDE SEQUENCE [LARGE SCALE GENOMIC DNA]</scope>
    <source>
        <strain evidence="2">H4486</strain>
    </source>
</reference>
<sequence>MNTHNQSSRRIQQTQESISQEFADVTRAIQREEKRRKKREEWKRSIEQSNSYQTIKSVKTLMDDYYLDPLLGLIPIVGDILPQIFNFSFFYVSTFKIKSYALTVTILRNILIDILVGIIPYLGIILDVFHKSYQKNFNLIVGFVNNDKNIIREVNQKAFSTTIWIAIIGVAIYYLTVFLWSIVIGVYHWVINLF</sequence>
<evidence type="ECO:0000313" key="1">
    <source>
        <dbReference type="EMBL" id="ATA80184.1"/>
    </source>
</evidence>
<protein>
    <submittedName>
        <fullName evidence="1">Uncharacterized protein</fullName>
    </submittedName>
</protein>
<organism evidence="1 2">
    <name type="scientific">Capnocytophaga sputigena</name>
    <dbReference type="NCBI Taxonomy" id="1019"/>
    <lineage>
        <taxon>Bacteria</taxon>
        <taxon>Pseudomonadati</taxon>
        <taxon>Bacteroidota</taxon>
        <taxon>Flavobacteriia</taxon>
        <taxon>Flavobacteriales</taxon>
        <taxon>Flavobacteriaceae</taxon>
        <taxon>Capnocytophaga</taxon>
    </lineage>
</organism>
<dbReference type="InterPro" id="IPR025187">
    <property type="entry name" value="DUF4112"/>
</dbReference>
<dbReference type="AlphaFoldDB" id="A0A250F4U4"/>
<gene>
    <name evidence="1" type="ORF">CGC59_11080</name>
</gene>
<dbReference type="Pfam" id="PF13430">
    <property type="entry name" value="DUF4112"/>
    <property type="match status" value="1"/>
</dbReference>
<proteinExistence type="predicted"/>
<dbReference type="Proteomes" id="UP000217334">
    <property type="component" value="Chromosome"/>
</dbReference>
<dbReference type="EMBL" id="CP022383">
    <property type="protein sequence ID" value="ATA80184.1"/>
    <property type="molecule type" value="Genomic_DNA"/>
</dbReference>
<evidence type="ECO:0000313" key="2">
    <source>
        <dbReference type="Proteomes" id="UP000217334"/>
    </source>
</evidence>
<dbReference type="RefSeq" id="WP_095901965.1">
    <property type="nucleotide sequence ID" value="NZ_CAUSCS010000002.1"/>
</dbReference>
<accession>A0A250F4U4</accession>